<protein>
    <submittedName>
        <fullName evidence="1">Intron-binding protein aquarius N-terminus</fullName>
    </submittedName>
</protein>
<name>A0A8S5NR16_9CAUD</name>
<evidence type="ECO:0000313" key="1">
    <source>
        <dbReference type="EMBL" id="DAD96815.1"/>
    </source>
</evidence>
<organism evidence="1">
    <name type="scientific">Podoviridae sp. ctdDI2</name>
    <dbReference type="NCBI Taxonomy" id="2826567"/>
    <lineage>
        <taxon>Viruses</taxon>
        <taxon>Duplodnaviria</taxon>
        <taxon>Heunggongvirae</taxon>
        <taxon>Uroviricota</taxon>
        <taxon>Caudoviricetes</taxon>
    </lineage>
</organism>
<proteinExistence type="predicted"/>
<accession>A0A8S5NR16</accession>
<sequence>MATAPKVQTIQESIGDLNPAYEGSRNVINQQIGNLGQKYDAQRAGIYAARGNAYNAINNQATGRGLAFSGIPAHEQARYEAEKTLPALMQADFQQNDEGLQLQGRLADLDKELRTNALGRVDRQQSDLNNWNQMIAGQEFTAGENEKNRNFQRSEREATQAFTASQNALNRAQAAAASAARYSGGGGGGGRVSYARGGGGGGGGSRAINPNAAAQGIIAGAIQSGRAISPAIFQLARDAYRSAGGNTSQFASDFWKYVPQNQRGGDAWKAYYYG</sequence>
<dbReference type="EMBL" id="BK015224">
    <property type="protein sequence ID" value="DAD96815.1"/>
    <property type="molecule type" value="Genomic_DNA"/>
</dbReference>
<reference evidence="1" key="1">
    <citation type="journal article" date="2021" name="Proc. Natl. Acad. Sci. U.S.A.">
        <title>A Catalog of Tens of Thousands of Viruses from Human Metagenomes Reveals Hidden Associations with Chronic Diseases.</title>
        <authorList>
            <person name="Tisza M.J."/>
            <person name="Buck C.B."/>
        </authorList>
    </citation>
    <scope>NUCLEOTIDE SEQUENCE</scope>
    <source>
        <strain evidence="1">CtdDI2</strain>
    </source>
</reference>